<accession>A0A840Q7S4</accession>
<comment type="caution">
    <text evidence="2">The sequence shown here is derived from an EMBL/GenBank/DDBJ whole genome shotgun (WGS) entry which is preliminary data.</text>
</comment>
<keyword evidence="3" id="KW-1185">Reference proteome</keyword>
<gene>
    <name evidence="2" type="ORF">BJ970_003444</name>
</gene>
<evidence type="ECO:0000256" key="1">
    <source>
        <dbReference type="SAM" id="MobiDB-lite"/>
    </source>
</evidence>
<dbReference type="EMBL" id="JACHIW010000001">
    <property type="protein sequence ID" value="MBB5155910.1"/>
    <property type="molecule type" value="Genomic_DNA"/>
</dbReference>
<evidence type="ECO:0000313" key="2">
    <source>
        <dbReference type="EMBL" id="MBB5155910.1"/>
    </source>
</evidence>
<reference evidence="2 3" key="1">
    <citation type="submission" date="2020-08" db="EMBL/GenBank/DDBJ databases">
        <title>Sequencing the genomes of 1000 actinobacteria strains.</title>
        <authorList>
            <person name="Klenk H.-P."/>
        </authorList>
    </citation>
    <scope>NUCLEOTIDE SEQUENCE [LARGE SCALE GENOMIC DNA]</scope>
    <source>
        <strain evidence="2 3">DSM 45584</strain>
    </source>
</reference>
<proteinExistence type="predicted"/>
<dbReference type="AlphaFoldDB" id="A0A840Q7S4"/>
<organism evidence="2 3">
    <name type="scientific">Saccharopolyspora phatthalungensis</name>
    <dbReference type="NCBI Taxonomy" id="664693"/>
    <lineage>
        <taxon>Bacteria</taxon>
        <taxon>Bacillati</taxon>
        <taxon>Actinomycetota</taxon>
        <taxon>Actinomycetes</taxon>
        <taxon>Pseudonocardiales</taxon>
        <taxon>Pseudonocardiaceae</taxon>
        <taxon>Saccharopolyspora</taxon>
    </lineage>
</organism>
<feature type="region of interest" description="Disordered" evidence="1">
    <location>
        <begin position="1"/>
        <end position="37"/>
    </location>
</feature>
<protein>
    <submittedName>
        <fullName evidence="2">Biotin operon repressor</fullName>
    </submittedName>
</protein>
<dbReference type="Proteomes" id="UP000584374">
    <property type="component" value="Unassembled WGS sequence"/>
</dbReference>
<sequence>MDSAPIQPVPELPSEPDTETSNISAEPAPAKAGRLGKGALRGMVEDYLTEHADEHFSPNAIGKALNRSAGAVNNALEKLVADGYAIKTHNAPKRFAAKRDEPAN</sequence>
<evidence type="ECO:0000313" key="3">
    <source>
        <dbReference type="Proteomes" id="UP000584374"/>
    </source>
</evidence>
<dbReference type="RefSeq" id="WP_184727160.1">
    <property type="nucleotide sequence ID" value="NZ_JACHIW010000001.1"/>
</dbReference>
<name>A0A840Q7S4_9PSEU</name>